<organism evidence="1 2">
    <name type="scientific">Staphylococcus lugdunensis</name>
    <dbReference type="NCBI Taxonomy" id="28035"/>
    <lineage>
        <taxon>Bacteria</taxon>
        <taxon>Bacillati</taxon>
        <taxon>Bacillota</taxon>
        <taxon>Bacilli</taxon>
        <taxon>Bacillales</taxon>
        <taxon>Staphylococcaceae</taxon>
        <taxon>Staphylococcus</taxon>
    </lineage>
</organism>
<proteinExistence type="predicted"/>
<evidence type="ECO:0000313" key="1">
    <source>
        <dbReference type="EMBL" id="KXA38889.1"/>
    </source>
</evidence>
<dbReference type="AlphaFoldDB" id="A0ABD4EGT0"/>
<evidence type="ECO:0000313" key="2">
    <source>
        <dbReference type="Proteomes" id="UP000070063"/>
    </source>
</evidence>
<gene>
    <name evidence="1" type="ORF">HMPREF3225_00994</name>
</gene>
<sequence>MTTITEIGHAQFNLLMKNKQFKQHVIKEQDNVISALFISLLTIPTQEHTEFIKGIVQLRNKYFIYCDSGNVLLITKDFKGMIKFNIRKPNELFKSHFNDNWMIEIDNLNSIKRGNGKQLLKDVLGIASKINVEVCLWTENDRNTNYFDNYGFSSVGKIGRNNENLMIKRK</sequence>
<accession>A0ABD4EGT0</accession>
<dbReference type="RefSeq" id="WP_060795423.1">
    <property type="nucleotide sequence ID" value="NZ_CP041726.1"/>
</dbReference>
<name>A0ABD4EGT0_STALU</name>
<dbReference type="Proteomes" id="UP000070063">
    <property type="component" value="Unassembled WGS sequence"/>
</dbReference>
<evidence type="ECO:0008006" key="3">
    <source>
        <dbReference type="Google" id="ProtNLM"/>
    </source>
</evidence>
<dbReference type="EMBL" id="LRQI01000036">
    <property type="protein sequence ID" value="KXA38889.1"/>
    <property type="molecule type" value="Genomic_DNA"/>
</dbReference>
<comment type="caution">
    <text evidence="1">The sequence shown here is derived from an EMBL/GenBank/DDBJ whole genome shotgun (WGS) entry which is preliminary data.</text>
</comment>
<protein>
    <recommendedName>
        <fullName evidence="3">GNAT family N-acetyltransferase</fullName>
    </recommendedName>
</protein>
<reference evidence="1 2" key="1">
    <citation type="submission" date="2016-01" db="EMBL/GenBank/DDBJ databases">
        <authorList>
            <person name="Mitreva M."/>
            <person name="Pepin K.H."/>
            <person name="Mihindukulasuriya K.A."/>
            <person name="Fulton R."/>
            <person name="Fronick C."/>
            <person name="O'Laughlin M."/>
            <person name="Miner T."/>
            <person name="Herter B."/>
            <person name="Rosa B.A."/>
            <person name="Cordes M."/>
            <person name="Tomlinson C."/>
            <person name="Wollam A."/>
            <person name="Palsikar V.B."/>
            <person name="Mardis E.R."/>
            <person name="Wilson R.K."/>
        </authorList>
    </citation>
    <scope>NUCLEOTIDE SEQUENCE [LARGE SCALE GENOMIC DNA]</scope>
    <source>
        <strain evidence="1 2">MJR7738</strain>
    </source>
</reference>